<reference evidence="2" key="1">
    <citation type="submission" date="2020-05" db="EMBL/GenBank/DDBJ databases">
        <authorList>
            <person name="Chiriac C."/>
            <person name="Salcher M."/>
            <person name="Ghai R."/>
            <person name="Kavagutti S V."/>
        </authorList>
    </citation>
    <scope>NUCLEOTIDE SEQUENCE</scope>
</reference>
<feature type="transmembrane region" description="Helical" evidence="1">
    <location>
        <begin position="181"/>
        <end position="202"/>
    </location>
</feature>
<dbReference type="EMBL" id="CAFBPU010000003">
    <property type="protein sequence ID" value="CAB5020226.1"/>
    <property type="molecule type" value="Genomic_DNA"/>
</dbReference>
<evidence type="ECO:0000256" key="1">
    <source>
        <dbReference type="SAM" id="Phobius"/>
    </source>
</evidence>
<feature type="transmembrane region" description="Helical" evidence="1">
    <location>
        <begin position="48"/>
        <end position="66"/>
    </location>
</feature>
<dbReference type="AlphaFoldDB" id="A0A6J7JAQ4"/>
<sequence length="297" mass="32561">MSITIAQSVLPIVMDTGGMTKGWSDTRALLIALMWIPATLWLDRSVSTAGQLALGALTWVLLLWWLSHERDLVRAQTLVVVVLATIVEYVFSGWLGVYLYRLDHVPAYVPPGHGLVYLAALTFGRLPAVRRHASLAIKATVVLAGAWALWGLALSPRRDVLGFLWYLCLLGFLRWGRSTLLYVGAFVAVSYLEILGTTWGVWTWQPVDTIMGWVSMGNPPSIAAGGYGWFDLYAVLLAPALVRLYRTRRGRPRPTGLAQGRDHEVVEQPVGRDATAAIGAVDAIDTGEASTRLGDHE</sequence>
<evidence type="ECO:0000313" key="2">
    <source>
        <dbReference type="EMBL" id="CAB4940398.1"/>
    </source>
</evidence>
<gene>
    <name evidence="2" type="ORF">UFOPK3752_01029</name>
    <name evidence="3" type="ORF">UFOPK4150_00201</name>
</gene>
<name>A0A6J7JAQ4_9ZZZZ</name>
<proteinExistence type="predicted"/>
<feature type="transmembrane region" description="Helical" evidence="1">
    <location>
        <begin position="105"/>
        <end position="123"/>
    </location>
</feature>
<feature type="transmembrane region" description="Helical" evidence="1">
    <location>
        <begin position="78"/>
        <end position="99"/>
    </location>
</feature>
<evidence type="ECO:0000313" key="3">
    <source>
        <dbReference type="EMBL" id="CAB5020226.1"/>
    </source>
</evidence>
<keyword evidence="1" id="KW-1133">Transmembrane helix</keyword>
<organism evidence="2">
    <name type="scientific">freshwater metagenome</name>
    <dbReference type="NCBI Taxonomy" id="449393"/>
    <lineage>
        <taxon>unclassified sequences</taxon>
        <taxon>metagenomes</taxon>
        <taxon>ecological metagenomes</taxon>
    </lineage>
</organism>
<keyword evidence="1" id="KW-0472">Membrane</keyword>
<feature type="transmembrane region" description="Helical" evidence="1">
    <location>
        <begin position="160"/>
        <end position="176"/>
    </location>
</feature>
<dbReference type="EMBL" id="CAFBND010000033">
    <property type="protein sequence ID" value="CAB4940398.1"/>
    <property type="molecule type" value="Genomic_DNA"/>
</dbReference>
<feature type="transmembrane region" description="Helical" evidence="1">
    <location>
        <begin position="222"/>
        <end position="245"/>
    </location>
</feature>
<protein>
    <submittedName>
        <fullName evidence="2">Unannotated protein</fullName>
    </submittedName>
</protein>
<keyword evidence="1" id="KW-0812">Transmembrane</keyword>
<feature type="transmembrane region" description="Helical" evidence="1">
    <location>
        <begin position="135"/>
        <end position="154"/>
    </location>
</feature>
<accession>A0A6J7JAQ4</accession>